<gene>
    <name evidence="1" type="ORF">NCTC13645_01703</name>
</gene>
<dbReference type="EMBL" id="UHIV01000004">
    <property type="protein sequence ID" value="SUP59447.1"/>
    <property type="molecule type" value="Genomic_DNA"/>
</dbReference>
<evidence type="ECO:0000313" key="1">
    <source>
        <dbReference type="EMBL" id="SUP59447.1"/>
    </source>
</evidence>
<proteinExistence type="predicted"/>
<name>A0A380P3J4_WEIVI</name>
<protein>
    <submittedName>
        <fullName evidence="1">Uncharacterized protein</fullName>
    </submittedName>
</protein>
<reference evidence="1 2" key="1">
    <citation type="submission" date="2018-06" db="EMBL/GenBank/DDBJ databases">
        <authorList>
            <consortium name="Pathogen Informatics"/>
            <person name="Doyle S."/>
        </authorList>
    </citation>
    <scope>NUCLEOTIDE SEQUENCE [LARGE SCALE GENOMIC DNA]</scope>
    <source>
        <strain evidence="1 2">NCTC13645</strain>
    </source>
</reference>
<accession>A0A380P3J4</accession>
<dbReference type="Proteomes" id="UP000254621">
    <property type="component" value="Unassembled WGS sequence"/>
</dbReference>
<dbReference type="AlphaFoldDB" id="A0A380P3J4"/>
<organism evidence="1 2">
    <name type="scientific">Weissella viridescens</name>
    <name type="common">Lactobacillus viridescens</name>
    <dbReference type="NCBI Taxonomy" id="1629"/>
    <lineage>
        <taxon>Bacteria</taxon>
        <taxon>Bacillati</taxon>
        <taxon>Bacillota</taxon>
        <taxon>Bacilli</taxon>
        <taxon>Lactobacillales</taxon>
        <taxon>Lactobacillaceae</taxon>
        <taxon>Weissella</taxon>
    </lineage>
</organism>
<sequence length="43" mass="4967">MKQVYEGASMPIADVYRQINKKLVRVLTLTPVIARVPTLFMKF</sequence>
<evidence type="ECO:0000313" key="2">
    <source>
        <dbReference type="Proteomes" id="UP000254621"/>
    </source>
</evidence>